<dbReference type="OrthoDB" id="3621142at2"/>
<keyword evidence="2" id="KW-0732">Signal</keyword>
<feature type="compositionally biased region" description="Polar residues" evidence="1">
    <location>
        <begin position="29"/>
        <end position="39"/>
    </location>
</feature>
<sequence>MRRTNNPRSTLAAVLAMALIPLAACTDSDPSPVQMPTTGVSAPAPVPSSPPSVSSAAPVTPADAKQQALAAYLGMQDAFAAASRTSDPDYPDLRKYTTGTALDLFTTALTKRKKQGVVTRGDTISHAKVTSVSPAKAPTQAVIEDCMDTRKTALYKANGDPVSSEKGGFRLALADLKFTNGAWKVTALAVRGVGSCRP</sequence>
<evidence type="ECO:0000313" key="4">
    <source>
        <dbReference type="Proteomes" id="UP000198415"/>
    </source>
</evidence>
<organism evidence="3 4">
    <name type="scientific">Actinoplanes regularis</name>
    <dbReference type="NCBI Taxonomy" id="52697"/>
    <lineage>
        <taxon>Bacteria</taxon>
        <taxon>Bacillati</taxon>
        <taxon>Actinomycetota</taxon>
        <taxon>Actinomycetes</taxon>
        <taxon>Micromonosporales</taxon>
        <taxon>Micromonosporaceae</taxon>
        <taxon>Actinoplanes</taxon>
    </lineage>
</organism>
<feature type="chain" id="PRO_5038457145" description="Mce-associated membrane protein" evidence="2">
    <location>
        <begin position="24"/>
        <end position="198"/>
    </location>
</feature>
<evidence type="ECO:0000256" key="2">
    <source>
        <dbReference type="SAM" id="SignalP"/>
    </source>
</evidence>
<dbReference type="AlphaFoldDB" id="A0A239EXN2"/>
<proteinExistence type="predicted"/>
<accession>A0A239EXN2</accession>
<reference evidence="3 4" key="1">
    <citation type="submission" date="2017-06" db="EMBL/GenBank/DDBJ databases">
        <authorList>
            <person name="Kim H.J."/>
            <person name="Triplett B.A."/>
        </authorList>
    </citation>
    <scope>NUCLEOTIDE SEQUENCE [LARGE SCALE GENOMIC DNA]</scope>
    <source>
        <strain evidence="3 4">DSM 43151</strain>
    </source>
</reference>
<evidence type="ECO:0000313" key="3">
    <source>
        <dbReference type="EMBL" id="SNS49191.1"/>
    </source>
</evidence>
<feature type="signal peptide" evidence="2">
    <location>
        <begin position="1"/>
        <end position="23"/>
    </location>
</feature>
<dbReference type="Proteomes" id="UP000198415">
    <property type="component" value="Unassembled WGS sequence"/>
</dbReference>
<keyword evidence="4" id="KW-1185">Reference proteome</keyword>
<name>A0A239EXN2_9ACTN</name>
<feature type="region of interest" description="Disordered" evidence="1">
    <location>
        <begin position="29"/>
        <end position="58"/>
    </location>
</feature>
<protein>
    <recommendedName>
        <fullName evidence="5">Mce-associated membrane protein</fullName>
    </recommendedName>
</protein>
<evidence type="ECO:0000256" key="1">
    <source>
        <dbReference type="SAM" id="MobiDB-lite"/>
    </source>
</evidence>
<gene>
    <name evidence="3" type="ORF">SAMN06264365_116155</name>
</gene>
<dbReference type="RefSeq" id="WP_143232719.1">
    <property type="nucleotide sequence ID" value="NZ_BOMU01000079.1"/>
</dbReference>
<dbReference type="EMBL" id="FZNR01000016">
    <property type="protein sequence ID" value="SNS49191.1"/>
    <property type="molecule type" value="Genomic_DNA"/>
</dbReference>
<evidence type="ECO:0008006" key="5">
    <source>
        <dbReference type="Google" id="ProtNLM"/>
    </source>
</evidence>